<dbReference type="CDD" id="cd11527">
    <property type="entry name" value="NTP-PPase_dUTPase"/>
    <property type="match status" value="1"/>
</dbReference>
<organism evidence="1 2">
    <name type="scientific">Mycoplasmopsis gallinacea</name>
    <dbReference type="NCBI Taxonomy" id="29556"/>
    <lineage>
        <taxon>Bacteria</taxon>
        <taxon>Bacillati</taxon>
        <taxon>Mycoplasmatota</taxon>
        <taxon>Mycoplasmoidales</taxon>
        <taxon>Metamycoplasmataceae</taxon>
        <taxon>Mycoplasmopsis</taxon>
    </lineage>
</organism>
<proteinExistence type="predicted"/>
<evidence type="ECO:0000313" key="2">
    <source>
        <dbReference type="Proteomes" id="UP000503310"/>
    </source>
</evidence>
<dbReference type="EMBL" id="CP047225">
    <property type="protein sequence ID" value="QIW62635.1"/>
    <property type="molecule type" value="Genomic_DNA"/>
</dbReference>
<evidence type="ECO:0008006" key="3">
    <source>
        <dbReference type="Google" id="ProtNLM"/>
    </source>
</evidence>
<gene>
    <name evidence="1" type="ORF">GOQ20_04480</name>
</gene>
<evidence type="ECO:0000313" key="1">
    <source>
        <dbReference type="EMBL" id="QIW62635.1"/>
    </source>
</evidence>
<dbReference type="InterPro" id="IPR016947">
    <property type="entry name" value="UCP030140"/>
</dbReference>
<dbReference type="Gene3D" id="1.10.4010.10">
    <property type="entry name" value="Type II deoxyuridine triphosphatase"/>
    <property type="match status" value="1"/>
</dbReference>
<name>A0A6H0V819_9BACT</name>
<reference evidence="1 2" key="1">
    <citation type="submission" date="2019-12" db="EMBL/GenBank/DDBJ databases">
        <title>Sequencing and analysis of the whole genome of Mycoplasma gallinaceum strain Peacock20181011.</title>
        <authorList>
            <person name="Liu X."/>
            <person name="Qin Z."/>
            <person name="Xu H."/>
        </authorList>
    </citation>
    <scope>NUCLEOTIDE SEQUENCE [LARGE SCALE GENOMIC DNA]</scope>
    <source>
        <strain evidence="1 2">Peacock20181011</strain>
    </source>
</reference>
<dbReference type="SUPFAM" id="SSF101386">
    <property type="entry name" value="all-alpha NTP pyrophosphatases"/>
    <property type="match status" value="1"/>
</dbReference>
<dbReference type="InterPro" id="IPR014871">
    <property type="entry name" value="dUTPase/dCTP_pyrophosphatase"/>
</dbReference>
<dbReference type="Proteomes" id="UP000503310">
    <property type="component" value="Chromosome"/>
</dbReference>
<dbReference type="RefSeq" id="WP_167845570.1">
    <property type="nucleotide sequence ID" value="NZ_CP047225.1"/>
</dbReference>
<dbReference type="PIRSF" id="PIRSF030140">
    <property type="entry name" value="UCP030140"/>
    <property type="match status" value="1"/>
</dbReference>
<dbReference type="Pfam" id="PF08761">
    <property type="entry name" value="dUTPase_2"/>
    <property type="match status" value="1"/>
</dbReference>
<sequence length="169" mass="20305">MNLSKIFEMQKDLDKEFSIKTKQMHPNLTEQDIHIQRTLALIVEAGEFINEVQSFKYWKVNKNVNRELVLEEFADLVHFFVNFANTYNIEPIIEPLVLSDDINVQFQKLFLSISKIMYNKNTLLVKRRIKRSFRIALGAFVKLGFTYDDLFEFYKFKNEKNYQRIKNNY</sequence>
<protein>
    <recommendedName>
        <fullName evidence="3">dUTP diphosphatase</fullName>
    </recommendedName>
</protein>
<accession>A0A6H0V819</accession>
<dbReference type="AlphaFoldDB" id="A0A6H0V819"/>